<proteinExistence type="predicted"/>
<feature type="compositionally biased region" description="Acidic residues" evidence="1">
    <location>
        <begin position="108"/>
        <end position="120"/>
    </location>
</feature>
<comment type="caution">
    <text evidence="2">The sequence shown here is derived from an EMBL/GenBank/DDBJ whole genome shotgun (WGS) entry which is preliminary data.</text>
</comment>
<reference evidence="2 3" key="1">
    <citation type="journal article" date="2014" name="Agronomy (Basel)">
        <title>A Draft Genome Sequence for Ensete ventricosum, the Drought-Tolerant Tree Against Hunger.</title>
        <authorList>
            <person name="Harrison J."/>
            <person name="Moore K.A."/>
            <person name="Paszkiewicz K."/>
            <person name="Jones T."/>
            <person name="Grant M."/>
            <person name="Ambacheew D."/>
            <person name="Muzemil S."/>
            <person name="Studholme D.J."/>
        </authorList>
    </citation>
    <scope>NUCLEOTIDE SEQUENCE [LARGE SCALE GENOMIC DNA]</scope>
</reference>
<dbReference type="AlphaFoldDB" id="A0A427AHE7"/>
<feature type="region of interest" description="Disordered" evidence="1">
    <location>
        <begin position="76"/>
        <end position="141"/>
    </location>
</feature>
<name>A0A427AHE7_ENSVE</name>
<sequence length="141" mass="15811">MTFHQPIMPTVGTVPTYKCRPQACLRRFAHLFARVLSLSRSLALASLHSPHLIATAHFGDFHWQRLGAEMKNSLSDHNLFIDSEEDDDPNEEEEEEEEGSKACPSEVAGDDADGSDSPSDDDCRPRSRPSSHSTNWPQSYR</sequence>
<organism evidence="2 3">
    <name type="scientific">Ensete ventricosum</name>
    <name type="common">Abyssinian banana</name>
    <name type="synonym">Musa ensete</name>
    <dbReference type="NCBI Taxonomy" id="4639"/>
    <lineage>
        <taxon>Eukaryota</taxon>
        <taxon>Viridiplantae</taxon>
        <taxon>Streptophyta</taxon>
        <taxon>Embryophyta</taxon>
        <taxon>Tracheophyta</taxon>
        <taxon>Spermatophyta</taxon>
        <taxon>Magnoliopsida</taxon>
        <taxon>Liliopsida</taxon>
        <taxon>Zingiberales</taxon>
        <taxon>Musaceae</taxon>
        <taxon>Ensete</taxon>
    </lineage>
</organism>
<dbReference type="Proteomes" id="UP000287651">
    <property type="component" value="Unassembled WGS sequence"/>
</dbReference>
<feature type="compositionally biased region" description="Acidic residues" evidence="1">
    <location>
        <begin position="82"/>
        <end position="98"/>
    </location>
</feature>
<gene>
    <name evidence="2" type="ORF">B296_00028284</name>
</gene>
<evidence type="ECO:0000313" key="2">
    <source>
        <dbReference type="EMBL" id="RRT75683.1"/>
    </source>
</evidence>
<dbReference type="EMBL" id="AMZH03002405">
    <property type="protein sequence ID" value="RRT75683.1"/>
    <property type="molecule type" value="Genomic_DNA"/>
</dbReference>
<accession>A0A427AHE7</accession>
<protein>
    <submittedName>
        <fullName evidence="2">Uncharacterized protein</fullName>
    </submittedName>
</protein>
<evidence type="ECO:0000256" key="1">
    <source>
        <dbReference type="SAM" id="MobiDB-lite"/>
    </source>
</evidence>
<evidence type="ECO:0000313" key="3">
    <source>
        <dbReference type="Proteomes" id="UP000287651"/>
    </source>
</evidence>